<organism evidence="1 2">
    <name type="scientific">Arcicella aquatica</name>
    <dbReference type="NCBI Taxonomy" id="217141"/>
    <lineage>
        <taxon>Bacteria</taxon>
        <taxon>Pseudomonadati</taxon>
        <taxon>Bacteroidota</taxon>
        <taxon>Cytophagia</taxon>
        <taxon>Cytophagales</taxon>
        <taxon>Flectobacillaceae</taxon>
        <taxon>Arcicella</taxon>
    </lineage>
</organism>
<keyword evidence="2" id="KW-1185">Reference proteome</keyword>
<evidence type="ECO:0000313" key="1">
    <source>
        <dbReference type="EMBL" id="MEA5259255.1"/>
    </source>
</evidence>
<reference evidence="1 2" key="1">
    <citation type="submission" date="2023-12" db="EMBL/GenBank/DDBJ databases">
        <title>Novel species of the genus Arcicella isolated from rivers.</title>
        <authorList>
            <person name="Lu H."/>
        </authorList>
    </citation>
    <scope>NUCLEOTIDE SEQUENCE [LARGE SCALE GENOMIC DNA]</scope>
    <source>
        <strain evidence="1 2">LMG 21963</strain>
    </source>
</reference>
<accession>A0ABU5QR70</accession>
<evidence type="ECO:0008006" key="3">
    <source>
        <dbReference type="Google" id="ProtNLM"/>
    </source>
</evidence>
<sequence length="281" mass="33269">MKLIAKQLINRDSLIETLKDEIIKEIKSLDGELTGSWIQGEPHLLITPESIISFSDIDILCNKPHLNPKYINEIKVKYNNINILFNKLSYKDKSYDVDLYVQSRIYDSLNSDLYDIVYIFWFYVAVIEYISNTKSDPYNQLRRQYFMNKIFLHLFMNTPTLIFKKNKNCSLLASEYLKISKNEAFCKTLFDVKTGNHDISFVNETDTYINEFEHLFNYLYKNNYLKERTCLEMISILKVIDSFISCSKIATLSKEIRKNITSIHDEKIVKYQLGKLFNHEY</sequence>
<dbReference type="RefSeq" id="WP_323250762.1">
    <property type="nucleotide sequence ID" value="NZ_JAYFUL010000028.1"/>
</dbReference>
<protein>
    <recommendedName>
        <fullName evidence="3">Nucleotidyltransferase</fullName>
    </recommendedName>
</protein>
<comment type="caution">
    <text evidence="1">The sequence shown here is derived from an EMBL/GenBank/DDBJ whole genome shotgun (WGS) entry which is preliminary data.</text>
</comment>
<proteinExistence type="predicted"/>
<gene>
    <name evidence="1" type="ORF">VB264_15770</name>
</gene>
<evidence type="ECO:0000313" key="2">
    <source>
        <dbReference type="Proteomes" id="UP001304671"/>
    </source>
</evidence>
<dbReference type="Proteomes" id="UP001304671">
    <property type="component" value="Unassembled WGS sequence"/>
</dbReference>
<name>A0ABU5QR70_9BACT</name>
<dbReference type="EMBL" id="JAYFUL010000028">
    <property type="protein sequence ID" value="MEA5259255.1"/>
    <property type="molecule type" value="Genomic_DNA"/>
</dbReference>